<feature type="compositionally biased region" description="Basic and acidic residues" evidence="1">
    <location>
        <begin position="274"/>
        <end position="292"/>
    </location>
</feature>
<organism evidence="2 3">
    <name type="scientific">Haloarcula marismortui ATCC 33799</name>
    <dbReference type="NCBI Taxonomy" id="662475"/>
    <lineage>
        <taxon>Archaea</taxon>
        <taxon>Methanobacteriati</taxon>
        <taxon>Methanobacteriota</taxon>
        <taxon>Stenosarchaea group</taxon>
        <taxon>Halobacteria</taxon>
        <taxon>Halobacteriales</taxon>
        <taxon>Haloarculaceae</taxon>
        <taxon>Haloarcula</taxon>
    </lineage>
</organism>
<comment type="caution">
    <text evidence="2">The sequence shown here is derived from an EMBL/GenBank/DDBJ whole genome shotgun (WGS) entry which is preliminary data.</text>
</comment>
<evidence type="ECO:0000313" key="2">
    <source>
        <dbReference type="EMBL" id="EMA23822.1"/>
    </source>
</evidence>
<dbReference type="AlphaFoldDB" id="M0KRA2"/>
<evidence type="ECO:0000256" key="1">
    <source>
        <dbReference type="SAM" id="MobiDB-lite"/>
    </source>
</evidence>
<dbReference type="Proteomes" id="UP000011687">
    <property type="component" value="Unassembled WGS sequence"/>
</dbReference>
<reference evidence="2 3" key="1">
    <citation type="journal article" date="2014" name="PLoS Genet.">
        <title>Phylogenetically driven sequencing of extremely halophilic archaea reveals strategies for static and dynamic osmo-response.</title>
        <authorList>
            <person name="Becker E.A."/>
            <person name="Seitzer P.M."/>
            <person name="Tritt A."/>
            <person name="Larsen D."/>
            <person name="Krusor M."/>
            <person name="Yao A.I."/>
            <person name="Wu D."/>
            <person name="Madern D."/>
            <person name="Eisen J.A."/>
            <person name="Darling A.E."/>
            <person name="Facciotti M.T."/>
        </authorList>
    </citation>
    <scope>NUCLEOTIDE SEQUENCE [LARGE SCALE GENOMIC DNA]</scope>
    <source>
        <strain evidence="2 3">ATCC 33799</strain>
    </source>
</reference>
<proteinExistence type="predicted"/>
<feature type="region of interest" description="Disordered" evidence="1">
    <location>
        <begin position="264"/>
        <end position="292"/>
    </location>
</feature>
<gene>
    <name evidence="2" type="ORF">C435_03748</name>
</gene>
<dbReference type="EMBL" id="AOLS01000025">
    <property type="protein sequence ID" value="EMA23822.1"/>
    <property type="molecule type" value="Genomic_DNA"/>
</dbReference>
<accession>M0KRA2</accession>
<protein>
    <submittedName>
        <fullName evidence="2">Uncharacterized protein</fullName>
    </submittedName>
</protein>
<name>M0KRA2_9EURY</name>
<keyword evidence="3" id="KW-1185">Reference proteome</keyword>
<dbReference type="PATRIC" id="fig|662475.6.peg.716"/>
<evidence type="ECO:0000313" key="3">
    <source>
        <dbReference type="Proteomes" id="UP000011687"/>
    </source>
</evidence>
<sequence>MTDATLSVTQSRLNAFAREYLNTLGASIREQGSRWHVRLPSHVDVEFSDGLEFEVILGDDRVENNGDEEVVLSPGSEFAQQILDEAVSMSSLSQVSVTESLTGNDYQYPDWVNESDLHVSDASFNPYYDRTAVFLLVKISVETVSEYETQYLEAVTVDVTSEEELSGLPEVLLRSFYDPKTQPETEEANDFEATNEPDSDTLTSVIPIGQRVALDNIRDEIEEVRETASRAADSEFEEYRQLQNQRLRDLRDELESVTDRLQRVSGDVDDADTQEERMSALQERKELQTEKDGLEEKRAELLQKKQREFEEKREEIFVRHALDISTKPVASTLVSYERGELEIRLSDSHRTETIRAPYAAGVGCTDSVRCDQCQTELSADNPIQLGPTVLRCQSCS</sequence>
<dbReference type="RefSeq" id="WP_007188161.1">
    <property type="nucleotide sequence ID" value="NZ_AOLS01000025.1"/>
</dbReference>